<dbReference type="GO" id="GO:0043812">
    <property type="term" value="F:phosphatidylinositol-4-phosphate phosphatase activity"/>
    <property type="evidence" value="ECO:0007669"/>
    <property type="project" value="TreeGrafter"/>
</dbReference>
<evidence type="ECO:0000256" key="7">
    <source>
        <dbReference type="SAM" id="Phobius"/>
    </source>
</evidence>
<dbReference type="PANTHER" id="PTHR45662:SF2">
    <property type="entry name" value="PHOSPHATIDYLINOSITOL-3-PHOSPHATASE SAC1"/>
    <property type="match status" value="1"/>
</dbReference>
<dbReference type="GO" id="GO:0005783">
    <property type="term" value="C:endoplasmic reticulum"/>
    <property type="evidence" value="ECO:0007669"/>
    <property type="project" value="TreeGrafter"/>
</dbReference>
<dbReference type="EC" id="3.1.3.64" evidence="1"/>
<evidence type="ECO:0000259" key="8">
    <source>
        <dbReference type="PROSITE" id="PS50275"/>
    </source>
</evidence>
<evidence type="ECO:0000313" key="9">
    <source>
        <dbReference type="EMBL" id="CDW23287.1"/>
    </source>
</evidence>
<proteinExistence type="predicted"/>
<keyword evidence="7" id="KW-1133">Transmembrane helix</keyword>
<sequence length="586" mass="67390">MPFPRYRIFSNSQHIVITCNLGEDILLVDVETGDCHITYSQPKSSTYLTSAHVIVGLSPDKGSLILGTHGSVISSSSPLIEKVDQFLILDLKSSGKEDLRRRLLTSVLKTPHFYYSFEVDLTRPHLKKVESPLDFYSCSDKRYVWNDVHLESMATQNSSESLHLFRVPLIHGAVFTFKTPICNTNLKWILISRRSNERVGTRFFSRGIDRYGHVANHVETEQIIRMENRFESSFLQTRGSIPLLWHQTPDIRYMPQPWLCDAKENPSILAKIHFNEQMKLYGGALTCINLINQNKGEGRMEKAFAKVIKEVEFDDSSLHYVAFDFHSECKKSKGGWAQLYKLIRLLKEDFDKYGYYIKVHEQEEEDQKGVFRTNCMDCLDRTNVVQSLLATEHINSVLKRTKVFDKHDSILNYSTFQSLYKNAWADHANLISIQYSGTGALKTDFTRTGVRTKWGMLQDGWNSLNRYALNNFSDGFRTDALNYFVGHLPLHSIQMSHTKQKSSSHSPIKMLPSILKGFLSLFILLLVVLSPEDNKPIIALLSLILTLLVWIFKLNGPTFINYPTDYDLRASPPLQPKRKKVLDWFN</sequence>
<dbReference type="AlphaFoldDB" id="A0A0K2TCI8"/>
<dbReference type="GO" id="GO:0046856">
    <property type="term" value="P:phosphatidylinositol dephosphorylation"/>
    <property type="evidence" value="ECO:0007669"/>
    <property type="project" value="TreeGrafter"/>
</dbReference>
<feature type="domain" description="SAC" evidence="8">
    <location>
        <begin position="104"/>
        <end position="437"/>
    </location>
</feature>
<accession>A0A0K2TCI8</accession>
<keyword evidence="7" id="KW-0812">Transmembrane</keyword>
<dbReference type="GO" id="GO:0004438">
    <property type="term" value="F:phosphatidylinositol-3-phosphate phosphatase activity"/>
    <property type="evidence" value="ECO:0007669"/>
    <property type="project" value="UniProtKB-EC"/>
</dbReference>
<organism evidence="9">
    <name type="scientific">Lepeophtheirus salmonis</name>
    <name type="common">Salmon louse</name>
    <name type="synonym">Caligus salmonis</name>
    <dbReference type="NCBI Taxonomy" id="72036"/>
    <lineage>
        <taxon>Eukaryota</taxon>
        <taxon>Metazoa</taxon>
        <taxon>Ecdysozoa</taxon>
        <taxon>Arthropoda</taxon>
        <taxon>Crustacea</taxon>
        <taxon>Multicrustacea</taxon>
        <taxon>Hexanauplia</taxon>
        <taxon>Copepoda</taxon>
        <taxon>Siphonostomatoida</taxon>
        <taxon>Caligidae</taxon>
        <taxon>Lepeophtheirus</taxon>
    </lineage>
</organism>
<dbReference type="PANTHER" id="PTHR45662">
    <property type="entry name" value="PHOSPHATIDYLINOSITIDE PHOSPHATASE SAC1"/>
    <property type="match status" value="1"/>
</dbReference>
<dbReference type="Pfam" id="PF02383">
    <property type="entry name" value="Syja_N"/>
    <property type="match status" value="1"/>
</dbReference>
<evidence type="ECO:0000256" key="1">
    <source>
        <dbReference type="ARBA" id="ARBA00013038"/>
    </source>
</evidence>
<evidence type="ECO:0000256" key="2">
    <source>
        <dbReference type="ARBA" id="ARBA00036631"/>
    </source>
</evidence>
<dbReference type="InterPro" id="IPR002013">
    <property type="entry name" value="SAC_dom"/>
</dbReference>
<feature type="transmembrane region" description="Helical" evidence="7">
    <location>
        <begin position="536"/>
        <end position="552"/>
    </location>
</feature>
<feature type="transmembrane region" description="Helical" evidence="7">
    <location>
        <begin position="510"/>
        <end position="530"/>
    </location>
</feature>
<comment type="catalytic activity">
    <reaction evidence="2">
        <text>a 1,2-diacyl-sn-glycero-3-phospho-(1D-myo-inositol-3-phosphate) + H2O = a 1,2-diacyl-sn-glycero-3-phospho-(1D-myo-inositol) + phosphate</text>
        <dbReference type="Rhea" id="RHEA:12316"/>
        <dbReference type="ChEBI" id="CHEBI:15377"/>
        <dbReference type="ChEBI" id="CHEBI:43474"/>
        <dbReference type="ChEBI" id="CHEBI:57880"/>
        <dbReference type="ChEBI" id="CHEBI:58088"/>
        <dbReference type="EC" id="3.1.3.64"/>
    </reaction>
    <physiologicalReaction direction="left-to-right" evidence="2">
        <dbReference type="Rhea" id="RHEA:12317"/>
    </physiologicalReaction>
</comment>
<dbReference type="PROSITE" id="PS50275">
    <property type="entry name" value="SAC"/>
    <property type="match status" value="1"/>
</dbReference>
<dbReference type="OrthoDB" id="405996at2759"/>
<dbReference type="EMBL" id="HACA01005926">
    <property type="protein sequence ID" value="CDW23287.1"/>
    <property type="molecule type" value="Transcribed_RNA"/>
</dbReference>
<evidence type="ECO:0000256" key="3">
    <source>
        <dbReference type="ARBA" id="ARBA00036807"/>
    </source>
</evidence>
<keyword evidence="7" id="KW-0472">Membrane</keyword>
<evidence type="ECO:0000256" key="6">
    <source>
        <dbReference type="ARBA" id="ARBA00041911"/>
    </source>
</evidence>
<name>A0A0K2TCI8_LEPSM</name>
<protein>
    <recommendedName>
        <fullName evidence="4">Phosphatidylinositol-3-phosphatase SAC1</fullName>
        <ecNumber evidence="1">3.1.3.64</ecNumber>
    </recommendedName>
    <alternativeName>
        <fullName evidence="6">Phosphatidylinositol-4-phosphate phosphatase</fullName>
    </alternativeName>
    <alternativeName>
        <fullName evidence="5">Suppressor of actin mutations 1-like protein</fullName>
    </alternativeName>
</protein>
<comment type="catalytic activity">
    <reaction evidence="3">
        <text>a 1,2-diacyl-sn-glycero-3-phospho-(1D-myo-inositol 4-phosphate) + H2O = a 1,2-diacyl-sn-glycero-3-phospho-(1D-myo-inositol) + phosphate</text>
        <dbReference type="Rhea" id="RHEA:55652"/>
        <dbReference type="ChEBI" id="CHEBI:15377"/>
        <dbReference type="ChEBI" id="CHEBI:43474"/>
        <dbReference type="ChEBI" id="CHEBI:57880"/>
        <dbReference type="ChEBI" id="CHEBI:58178"/>
    </reaction>
    <physiologicalReaction direction="left-to-right" evidence="3">
        <dbReference type="Rhea" id="RHEA:55653"/>
    </physiologicalReaction>
</comment>
<evidence type="ECO:0000256" key="4">
    <source>
        <dbReference type="ARBA" id="ARBA00040795"/>
    </source>
</evidence>
<reference evidence="9" key="1">
    <citation type="submission" date="2014-05" db="EMBL/GenBank/DDBJ databases">
        <authorList>
            <person name="Chronopoulou M."/>
        </authorList>
    </citation>
    <scope>NUCLEOTIDE SEQUENCE</scope>
    <source>
        <tissue evidence="9">Whole organism</tissue>
    </source>
</reference>
<evidence type="ECO:0000256" key="5">
    <source>
        <dbReference type="ARBA" id="ARBA00041396"/>
    </source>
</evidence>